<sequence>MNVGIEKRTKIIPLSYVTAKYGFFRESSSEAYPFNSCVILSLLLNVCGSLCCTRAMSLRHWPDSITRTRQISAIKKMCLRK</sequence>
<dbReference type="AlphaFoldDB" id="A0A016TKY6"/>
<protein>
    <submittedName>
        <fullName evidence="1">Uncharacterized protein</fullName>
    </submittedName>
</protein>
<reference evidence="2" key="1">
    <citation type="journal article" date="2015" name="Nat. Genet.">
        <title>The genome and transcriptome of the zoonotic hookworm Ancylostoma ceylanicum identify infection-specific gene families.</title>
        <authorList>
            <person name="Schwarz E.M."/>
            <person name="Hu Y."/>
            <person name="Antoshechkin I."/>
            <person name="Miller M.M."/>
            <person name="Sternberg P.W."/>
            <person name="Aroian R.V."/>
        </authorList>
    </citation>
    <scope>NUCLEOTIDE SEQUENCE</scope>
    <source>
        <strain evidence="2">HY135</strain>
    </source>
</reference>
<name>A0A016TKY6_9BILA</name>
<keyword evidence="2" id="KW-1185">Reference proteome</keyword>
<comment type="caution">
    <text evidence="1">The sequence shown here is derived from an EMBL/GenBank/DDBJ whole genome shotgun (WGS) entry which is preliminary data.</text>
</comment>
<proteinExistence type="predicted"/>
<accession>A0A016TKY6</accession>
<evidence type="ECO:0000313" key="1">
    <source>
        <dbReference type="EMBL" id="EYC03624.1"/>
    </source>
</evidence>
<dbReference type="Proteomes" id="UP000024635">
    <property type="component" value="Unassembled WGS sequence"/>
</dbReference>
<gene>
    <name evidence="1" type="primary">Acey_s0092.g2526</name>
    <name evidence="1" type="ORF">Y032_0092g2526</name>
</gene>
<dbReference type="EMBL" id="JARK01001428">
    <property type="protein sequence ID" value="EYC03624.1"/>
    <property type="molecule type" value="Genomic_DNA"/>
</dbReference>
<organism evidence="1 2">
    <name type="scientific">Ancylostoma ceylanicum</name>
    <dbReference type="NCBI Taxonomy" id="53326"/>
    <lineage>
        <taxon>Eukaryota</taxon>
        <taxon>Metazoa</taxon>
        <taxon>Ecdysozoa</taxon>
        <taxon>Nematoda</taxon>
        <taxon>Chromadorea</taxon>
        <taxon>Rhabditida</taxon>
        <taxon>Rhabditina</taxon>
        <taxon>Rhabditomorpha</taxon>
        <taxon>Strongyloidea</taxon>
        <taxon>Ancylostomatidae</taxon>
        <taxon>Ancylostomatinae</taxon>
        <taxon>Ancylostoma</taxon>
    </lineage>
</organism>
<evidence type="ECO:0000313" key="2">
    <source>
        <dbReference type="Proteomes" id="UP000024635"/>
    </source>
</evidence>